<organism evidence="1 2">
    <name type="scientific">Paenibacillus radicis</name>
    <name type="common">ex Gao et al. 2016</name>
    <dbReference type="NCBI Taxonomy" id="1737354"/>
    <lineage>
        <taxon>Bacteria</taxon>
        <taxon>Bacillati</taxon>
        <taxon>Bacillota</taxon>
        <taxon>Bacilli</taxon>
        <taxon>Bacillales</taxon>
        <taxon>Paenibacillaceae</taxon>
        <taxon>Paenibacillus</taxon>
    </lineage>
</organism>
<name>A0A917M6E8_9BACL</name>
<reference evidence="1 2" key="1">
    <citation type="journal article" date="2014" name="Int. J. Syst. Evol. Microbiol.">
        <title>Complete genome sequence of Corynebacterium casei LMG S-19264T (=DSM 44701T), isolated from a smear-ripened cheese.</title>
        <authorList>
            <consortium name="US DOE Joint Genome Institute (JGI-PGF)"/>
            <person name="Walter F."/>
            <person name="Albersmeier A."/>
            <person name="Kalinowski J."/>
            <person name="Ruckert C."/>
        </authorList>
    </citation>
    <scope>NUCLEOTIDE SEQUENCE [LARGE SCALE GENOMIC DNA]</scope>
    <source>
        <strain evidence="1 2">CGMCC 1.15286</strain>
    </source>
</reference>
<evidence type="ECO:0000313" key="2">
    <source>
        <dbReference type="Proteomes" id="UP000600247"/>
    </source>
</evidence>
<proteinExistence type="predicted"/>
<comment type="caution">
    <text evidence="1">The sequence shown here is derived from an EMBL/GenBank/DDBJ whole genome shotgun (WGS) entry which is preliminary data.</text>
</comment>
<keyword evidence="2" id="KW-1185">Reference proteome</keyword>
<accession>A0A917M6E8</accession>
<dbReference type="Proteomes" id="UP000600247">
    <property type="component" value="Unassembled WGS sequence"/>
</dbReference>
<gene>
    <name evidence="1" type="ORF">GCM10010918_44030</name>
</gene>
<dbReference type="RefSeq" id="WP_188891443.1">
    <property type="nucleotide sequence ID" value="NZ_BMHY01000010.1"/>
</dbReference>
<dbReference type="EMBL" id="BMHY01000010">
    <property type="protein sequence ID" value="GGG81901.1"/>
    <property type="molecule type" value="Genomic_DNA"/>
</dbReference>
<evidence type="ECO:0000313" key="1">
    <source>
        <dbReference type="EMBL" id="GGG81901.1"/>
    </source>
</evidence>
<protein>
    <submittedName>
        <fullName evidence="1">Uncharacterized protein</fullName>
    </submittedName>
</protein>
<sequence length="140" mass="15841">MAKALVKLVSGLELTNEENQLEITFNSEFLIIEEKGFRGFKSVVENTFKIPLANFLGSKIETGTDVFDKVIHAYIVSFVSSNGEVRNITFKMPFLMISVTQKFDKKLKTQLINVPRSEAVINILKQAQEQEQFGKPDVIL</sequence>
<dbReference type="AlphaFoldDB" id="A0A917M6E8"/>